<reference evidence="3" key="1">
    <citation type="submission" date="2025-08" db="UniProtKB">
        <authorList>
            <consortium name="RefSeq"/>
        </authorList>
    </citation>
    <scope>IDENTIFICATION</scope>
</reference>
<dbReference type="InterPro" id="IPR011335">
    <property type="entry name" value="Restrct_endonuc-II-like"/>
</dbReference>
<dbReference type="Pfam" id="PF09588">
    <property type="entry name" value="YqaJ"/>
    <property type="match status" value="1"/>
</dbReference>
<dbReference type="CDD" id="cd22343">
    <property type="entry name" value="PDDEXK_lambda_exonuclease-like"/>
    <property type="match status" value="1"/>
</dbReference>
<sequence length="394" mass="45248">MLFAIASAVRIRESQTVTQKAAYWLLPPSIDKVGYHRIQDIDFTSARTKKKQLDHAISILPATPEVRSRRKLPTVDEPTEDEMMALYQTLDKSDSMPVLLSLKPGFSKKYVPKVLSKKYPEVLSELQDENYVTALPETILKHCTTLFSEISVSEEEAKNVESAIRLQSRCKAWFSFRTGRITASRMKSVCRTSVDKPAKSLIRDICYPSTTVFKSKYTEWGCDHEREATEQYQAKMCDIHENFTLLDSGLVLHPNYPFFRATPGGIAKCDCCGTVIVEIKCPYCKRNSKVDETVDCLEVRDGELRLSRKHGYYYQVQCQLLVTQQEYCDFIVWTQADYFQERIQIDMAFCNTLVDKSKDFFIKAVLPELVGKMCSRPMPVPTSRQHGHRCQHEP</sequence>
<proteinExistence type="predicted"/>
<gene>
    <name evidence="3" type="primary">LOC106810469</name>
</gene>
<name>A0ABM1EAW1_PRICU</name>
<dbReference type="InterPro" id="IPR019080">
    <property type="entry name" value="YqaJ_viral_recombinase"/>
</dbReference>
<dbReference type="Gene3D" id="3.90.320.10">
    <property type="match status" value="1"/>
</dbReference>
<dbReference type="RefSeq" id="XP_014669332.1">
    <property type="nucleotide sequence ID" value="XM_014813846.1"/>
</dbReference>
<evidence type="ECO:0000313" key="3">
    <source>
        <dbReference type="RefSeq" id="XP_014669332.1"/>
    </source>
</evidence>
<dbReference type="GeneID" id="106810469"/>
<dbReference type="Proteomes" id="UP000695022">
    <property type="component" value="Unplaced"/>
</dbReference>
<dbReference type="PANTHER" id="PTHR47526">
    <property type="entry name" value="ATP-DEPENDENT DNA HELICASE"/>
    <property type="match status" value="1"/>
</dbReference>
<protein>
    <submittedName>
        <fullName evidence="3">Uncharacterized protein LOC106810469</fullName>
    </submittedName>
</protein>
<evidence type="ECO:0000313" key="2">
    <source>
        <dbReference type="Proteomes" id="UP000695022"/>
    </source>
</evidence>
<feature type="domain" description="YqaJ viral recombinase" evidence="1">
    <location>
        <begin position="173"/>
        <end position="325"/>
    </location>
</feature>
<keyword evidence="2" id="KW-1185">Reference proteome</keyword>
<accession>A0ABM1EAW1</accession>
<dbReference type="SUPFAM" id="SSF52980">
    <property type="entry name" value="Restriction endonuclease-like"/>
    <property type="match status" value="1"/>
</dbReference>
<organism evidence="2 3">
    <name type="scientific">Priapulus caudatus</name>
    <name type="common">Priapulid worm</name>
    <dbReference type="NCBI Taxonomy" id="37621"/>
    <lineage>
        <taxon>Eukaryota</taxon>
        <taxon>Metazoa</taxon>
        <taxon>Ecdysozoa</taxon>
        <taxon>Scalidophora</taxon>
        <taxon>Priapulida</taxon>
        <taxon>Priapulimorpha</taxon>
        <taxon>Priapulimorphida</taxon>
        <taxon>Priapulidae</taxon>
        <taxon>Priapulus</taxon>
    </lineage>
</organism>
<dbReference type="PANTHER" id="PTHR47526:SF4">
    <property type="entry name" value="SWIM-TYPE DOMAIN-CONTAINING PROTEIN"/>
    <property type="match status" value="1"/>
</dbReference>
<dbReference type="InterPro" id="IPR011604">
    <property type="entry name" value="PDDEXK-like_dom_sf"/>
</dbReference>
<evidence type="ECO:0000259" key="1">
    <source>
        <dbReference type="Pfam" id="PF09588"/>
    </source>
</evidence>